<dbReference type="HOGENOM" id="CLU_189644_0_0_2"/>
<dbReference type="KEGG" id="tuz:TUZN_1283"/>
<accession>F2L0U4</accession>
<dbReference type="EMBL" id="CP002590">
    <property type="protein sequence ID" value="AEA12759.1"/>
    <property type="molecule type" value="Genomic_DNA"/>
</dbReference>
<dbReference type="OrthoDB" id="27135at2157"/>
<evidence type="ECO:0000313" key="1">
    <source>
        <dbReference type="EMBL" id="AEA12759.1"/>
    </source>
</evidence>
<evidence type="ECO:0000313" key="2">
    <source>
        <dbReference type="Proteomes" id="UP000008138"/>
    </source>
</evidence>
<sequence>MSAVVRTWVGEVRMARGKLLEFYSSLDSSYRAVLDVRLARVLGKTFEEIALEKPDEIYQALSKAVGKHNADVFMIMYAKWLQRKAIGN</sequence>
<name>F2L0U4_THEU7</name>
<proteinExistence type="predicted"/>
<organism evidence="1 2">
    <name type="scientific">Thermoproteus uzoniensis (strain 768-20)</name>
    <dbReference type="NCBI Taxonomy" id="999630"/>
    <lineage>
        <taxon>Archaea</taxon>
        <taxon>Thermoproteota</taxon>
        <taxon>Thermoprotei</taxon>
        <taxon>Thermoproteales</taxon>
        <taxon>Thermoproteaceae</taxon>
        <taxon>Thermoproteus</taxon>
    </lineage>
</organism>
<protein>
    <submittedName>
        <fullName evidence="1">Uncharacterized protein</fullName>
    </submittedName>
</protein>
<dbReference type="STRING" id="999630.TUZN_1283"/>
<keyword evidence="2" id="KW-1185">Reference proteome</keyword>
<reference evidence="1 2" key="1">
    <citation type="journal article" date="2011" name="J. Bacteriol.">
        <title>Complete genome sequence of the thermoacidophilic crenarchaeon Thermoproteus uzoniensis 768-20.</title>
        <authorList>
            <person name="Mardanov A.V."/>
            <person name="Gumerov V.M."/>
            <person name="Beletsky A.V."/>
            <person name="Prokofeva M.I."/>
            <person name="Bonch-Osmolovskaya E.A."/>
            <person name="Ravin N.V."/>
            <person name="Skryabin K.G."/>
        </authorList>
    </citation>
    <scope>NUCLEOTIDE SEQUENCE [LARGE SCALE GENOMIC DNA]</scope>
    <source>
        <strain evidence="1 2">768-20</strain>
    </source>
</reference>
<dbReference type="GeneID" id="10360810"/>
<dbReference type="RefSeq" id="WP_013680095.1">
    <property type="nucleotide sequence ID" value="NC_015315.1"/>
</dbReference>
<reference key="2">
    <citation type="submission" date="2011-03" db="EMBL/GenBank/DDBJ databases">
        <title>Complete genome sequence of the thermoacidophilic crenarchaeon Thermoproteus uzoniensis 768-20.</title>
        <authorList>
            <person name="Mardanov A.V."/>
            <person name="Gumerov V.M."/>
            <person name="Beletsky A.V."/>
            <person name="Prokofeva M.I."/>
            <person name="Bonch-Osmolovskaya E.A."/>
            <person name="Ravin N.V."/>
            <person name="Skryabin K.G."/>
        </authorList>
    </citation>
    <scope>NUCLEOTIDE SEQUENCE</scope>
    <source>
        <strain>768-20</strain>
    </source>
</reference>
<gene>
    <name evidence="1" type="ordered locus">TUZN_1283</name>
</gene>
<dbReference type="Proteomes" id="UP000008138">
    <property type="component" value="Chromosome"/>
</dbReference>
<dbReference type="eggNOG" id="arCOG03758">
    <property type="taxonomic scope" value="Archaea"/>
</dbReference>
<dbReference type="AlphaFoldDB" id="F2L0U4"/>